<evidence type="ECO:0000256" key="5">
    <source>
        <dbReference type="ARBA" id="ARBA00022692"/>
    </source>
</evidence>
<keyword evidence="4" id="KW-1003">Cell membrane</keyword>
<keyword evidence="7 8" id="KW-0472">Membrane</keyword>
<evidence type="ECO:0000313" key="10">
    <source>
        <dbReference type="EMBL" id="AAU07492.1"/>
    </source>
</evidence>
<dbReference type="AlphaFoldDB" id="A0A7I6GWP1"/>
<evidence type="ECO:0000256" key="1">
    <source>
        <dbReference type="ARBA" id="ARBA00004651"/>
    </source>
</evidence>
<organism evidence="10 11">
    <name type="scientific">Borrelia garinii subsp. bavariensis (strain ATCC BAA-2496 / DSM 23469 / PBi)</name>
    <name type="common">Borreliella bavariensis</name>
    <dbReference type="NCBI Taxonomy" id="290434"/>
    <lineage>
        <taxon>Bacteria</taxon>
        <taxon>Pseudomonadati</taxon>
        <taxon>Spirochaetota</taxon>
        <taxon>Spirochaetia</taxon>
        <taxon>Spirochaetales</taxon>
        <taxon>Borreliaceae</taxon>
        <taxon>Borreliella</taxon>
    </lineage>
</organism>
<feature type="transmembrane region" description="Helical" evidence="8">
    <location>
        <begin position="61"/>
        <end position="80"/>
    </location>
</feature>
<dbReference type="SUPFAM" id="SSF161098">
    <property type="entry name" value="MetI-like"/>
    <property type="match status" value="1"/>
</dbReference>
<keyword evidence="3 8" id="KW-0813">Transport</keyword>
<dbReference type="GO" id="GO:0005886">
    <property type="term" value="C:plasma membrane"/>
    <property type="evidence" value="ECO:0007669"/>
    <property type="project" value="UniProtKB-SubCell"/>
</dbReference>
<gene>
    <name evidence="10" type="primary">potB</name>
    <name evidence="10" type="ordered locus">BG0664</name>
</gene>
<feature type="transmembrane region" description="Helical" evidence="8">
    <location>
        <begin position="140"/>
        <end position="161"/>
    </location>
</feature>
<evidence type="ECO:0000256" key="6">
    <source>
        <dbReference type="ARBA" id="ARBA00022989"/>
    </source>
</evidence>
<feature type="transmembrane region" description="Helical" evidence="8">
    <location>
        <begin position="182"/>
        <end position="212"/>
    </location>
</feature>
<evidence type="ECO:0000256" key="3">
    <source>
        <dbReference type="ARBA" id="ARBA00022448"/>
    </source>
</evidence>
<evidence type="ECO:0000256" key="7">
    <source>
        <dbReference type="ARBA" id="ARBA00023136"/>
    </source>
</evidence>
<dbReference type="InterPro" id="IPR035906">
    <property type="entry name" value="MetI-like_sf"/>
</dbReference>
<dbReference type="InterPro" id="IPR000515">
    <property type="entry name" value="MetI-like"/>
</dbReference>
<evidence type="ECO:0000256" key="8">
    <source>
        <dbReference type="RuleBase" id="RU363032"/>
    </source>
</evidence>
<evidence type="ECO:0000259" key="9">
    <source>
        <dbReference type="PROSITE" id="PS50928"/>
    </source>
</evidence>
<evidence type="ECO:0000256" key="2">
    <source>
        <dbReference type="ARBA" id="ARBA00007069"/>
    </source>
</evidence>
<comment type="similarity">
    <text evidence="2">Belongs to the binding-protein-dependent transport system permease family. CysTW subfamily.</text>
</comment>
<keyword evidence="6 8" id="KW-1133">Transmembrane helix</keyword>
<reference evidence="10 11" key="1">
    <citation type="journal article" date="2004" name="Nucleic Acids Res.">
        <title>Comparative analysis of the Borrelia garinii genome.</title>
        <authorList>
            <person name="Glockner G."/>
            <person name="Lehmann R."/>
            <person name="Romualdi A."/>
            <person name="Pradella S."/>
            <person name="Schulte-Spechtel U."/>
            <person name="Schilhabel M."/>
            <person name="Wilske B."/>
            <person name="Suhnel J."/>
            <person name="Platzer M."/>
        </authorList>
    </citation>
    <scope>NUCLEOTIDE SEQUENCE [LARGE SCALE GENOMIC DNA]</scope>
    <source>
        <strain evidence="11">ATCC BAA-2496 / DSM 23469 / PBi</strain>
    </source>
</reference>
<feature type="domain" description="ABC transmembrane type-1" evidence="9">
    <location>
        <begin position="55"/>
        <end position="259"/>
    </location>
</feature>
<evidence type="ECO:0000313" key="11">
    <source>
        <dbReference type="Proteomes" id="UP000002276"/>
    </source>
</evidence>
<dbReference type="PANTHER" id="PTHR42929">
    <property type="entry name" value="INNER MEMBRANE ABC TRANSPORTER PERMEASE PROTEIN YDCU-RELATED-RELATED"/>
    <property type="match status" value="1"/>
</dbReference>
<dbReference type="CDD" id="cd06261">
    <property type="entry name" value="TM_PBP2"/>
    <property type="match status" value="1"/>
</dbReference>
<dbReference type="PROSITE" id="PS50928">
    <property type="entry name" value="ABC_TM1"/>
    <property type="match status" value="1"/>
</dbReference>
<proteinExistence type="inferred from homology"/>
<evidence type="ECO:0000256" key="4">
    <source>
        <dbReference type="ARBA" id="ARBA00022475"/>
    </source>
</evidence>
<feature type="transmembrane region" description="Helical" evidence="8">
    <location>
        <begin position="92"/>
        <end position="111"/>
    </location>
</feature>
<dbReference type="Proteomes" id="UP000002276">
    <property type="component" value="Chromosome"/>
</dbReference>
<comment type="subcellular location">
    <subcellularLocation>
        <location evidence="1 8">Cell membrane</location>
        <topology evidence="1 8">Multi-pass membrane protein</topology>
    </subcellularLocation>
</comment>
<accession>A0A7I6GWP1</accession>
<dbReference type="KEGG" id="bga:BG0664"/>
<protein>
    <submittedName>
        <fullName evidence="10">Spermidine/putrescine ABC transporter, permease protein</fullName>
    </submittedName>
</protein>
<dbReference type="Gene3D" id="1.10.3720.10">
    <property type="entry name" value="MetI-like"/>
    <property type="match status" value="1"/>
</dbReference>
<dbReference type="Pfam" id="PF00528">
    <property type="entry name" value="BPD_transp_1"/>
    <property type="match status" value="1"/>
</dbReference>
<sequence>MVLKKLILIIYSIFLLTFSILPLLIIIILGFLNEKHEFTIYNFIGLLNSSYLSIFSRSLKLATIATIFCILIGYPGAWLISLSKKSAQNKLIIMIILPMWINTLLRTYAWMRILGKNGFINNLFEKIGIGALDLLYNEQAVTMGMVYNFLPFMILPIYTGFLKIKSEYIEAAQDLGARMWQILIYVKIPLTLSYLATGIIMVFIPSITVFIISDLLGGSKQILIGNLISKQFLFIEDWNTGAAISFILMLVILIFNLIIIKLMRKNNGE</sequence>
<name>A0A7I6GWP1_BORGP</name>
<feature type="transmembrane region" description="Helical" evidence="8">
    <location>
        <begin position="6"/>
        <end position="31"/>
    </location>
</feature>
<dbReference type="GO" id="GO:0055085">
    <property type="term" value="P:transmembrane transport"/>
    <property type="evidence" value="ECO:0007669"/>
    <property type="project" value="InterPro"/>
</dbReference>
<feature type="transmembrane region" description="Helical" evidence="8">
    <location>
        <begin position="242"/>
        <end position="263"/>
    </location>
</feature>
<keyword evidence="5 8" id="KW-0812">Transmembrane</keyword>
<dbReference type="PANTHER" id="PTHR42929:SF1">
    <property type="entry name" value="INNER MEMBRANE ABC TRANSPORTER PERMEASE PROTEIN YDCU-RELATED"/>
    <property type="match status" value="1"/>
</dbReference>
<dbReference type="EMBL" id="CP000013">
    <property type="protein sequence ID" value="AAU07492.1"/>
    <property type="molecule type" value="Genomic_DNA"/>
</dbReference>